<keyword evidence="2" id="KW-1185">Reference proteome</keyword>
<evidence type="ECO:0000313" key="1">
    <source>
        <dbReference type="EMBL" id="GGD74112.1"/>
    </source>
</evidence>
<dbReference type="AlphaFoldDB" id="A0A917DV51"/>
<dbReference type="Proteomes" id="UP000612349">
    <property type="component" value="Unassembled WGS sequence"/>
</dbReference>
<organism evidence="1 2">
    <name type="scientific">Croceicoccus mobilis</name>
    <dbReference type="NCBI Taxonomy" id="1703339"/>
    <lineage>
        <taxon>Bacteria</taxon>
        <taxon>Pseudomonadati</taxon>
        <taxon>Pseudomonadota</taxon>
        <taxon>Alphaproteobacteria</taxon>
        <taxon>Sphingomonadales</taxon>
        <taxon>Erythrobacteraceae</taxon>
        <taxon>Croceicoccus</taxon>
    </lineage>
</organism>
<dbReference type="RefSeq" id="WP_066777024.1">
    <property type="nucleotide sequence ID" value="NZ_BMIP01000005.1"/>
</dbReference>
<name>A0A917DV51_9SPHN</name>
<sequence length="81" mass="9015">MIAQRLDAALQTVLAHAQPARIWLTSDHYGALIREFTPDPTNVLARFCGVPVSLDNMLFSSRIIDTTGRSWPIHLTPEKAT</sequence>
<dbReference type="EMBL" id="BMIP01000005">
    <property type="protein sequence ID" value="GGD74112.1"/>
    <property type="molecule type" value="Genomic_DNA"/>
</dbReference>
<accession>A0A917DV51</accession>
<evidence type="ECO:0000313" key="2">
    <source>
        <dbReference type="Proteomes" id="UP000612349"/>
    </source>
</evidence>
<reference evidence="1" key="2">
    <citation type="submission" date="2020-09" db="EMBL/GenBank/DDBJ databases">
        <authorList>
            <person name="Sun Q."/>
            <person name="Zhou Y."/>
        </authorList>
    </citation>
    <scope>NUCLEOTIDE SEQUENCE</scope>
    <source>
        <strain evidence="1">CGMCC 1.15360</strain>
    </source>
</reference>
<proteinExistence type="predicted"/>
<protein>
    <submittedName>
        <fullName evidence="1">Uncharacterized protein</fullName>
    </submittedName>
</protein>
<comment type="caution">
    <text evidence="1">The sequence shown here is derived from an EMBL/GenBank/DDBJ whole genome shotgun (WGS) entry which is preliminary data.</text>
</comment>
<dbReference type="OrthoDB" id="9765926at2"/>
<gene>
    <name evidence="1" type="ORF">GCM10010990_24690</name>
</gene>
<reference evidence="1" key="1">
    <citation type="journal article" date="2014" name="Int. J. Syst. Evol. Microbiol.">
        <title>Complete genome sequence of Corynebacterium casei LMG S-19264T (=DSM 44701T), isolated from a smear-ripened cheese.</title>
        <authorList>
            <consortium name="US DOE Joint Genome Institute (JGI-PGF)"/>
            <person name="Walter F."/>
            <person name="Albersmeier A."/>
            <person name="Kalinowski J."/>
            <person name="Ruckert C."/>
        </authorList>
    </citation>
    <scope>NUCLEOTIDE SEQUENCE</scope>
    <source>
        <strain evidence="1">CGMCC 1.15360</strain>
    </source>
</reference>